<keyword evidence="4" id="KW-1185">Reference proteome</keyword>
<dbReference type="InterPro" id="IPR002589">
    <property type="entry name" value="Macro_dom"/>
</dbReference>
<dbReference type="SUPFAM" id="SSF52949">
    <property type="entry name" value="Macro domain-like"/>
    <property type="match status" value="1"/>
</dbReference>
<dbReference type="PROSITE" id="PS51154">
    <property type="entry name" value="MACRO"/>
    <property type="match status" value="1"/>
</dbReference>
<feature type="region of interest" description="Disordered" evidence="1">
    <location>
        <begin position="141"/>
        <end position="160"/>
    </location>
</feature>
<proteinExistence type="predicted"/>
<dbReference type="Proteomes" id="UP000278673">
    <property type="component" value="Unassembled WGS sequence"/>
</dbReference>
<reference evidence="3 4" key="1">
    <citation type="submission" date="2018-10" db="EMBL/GenBank/DDBJ databases">
        <title>Isolation, diversity and antifungal activity of actinobacteria from wheat.</title>
        <authorList>
            <person name="Han C."/>
        </authorList>
    </citation>
    <scope>NUCLEOTIDE SEQUENCE [LARGE SCALE GENOMIC DNA]</scope>
    <source>
        <strain evidence="3 4">NEAU-YY642</strain>
    </source>
</reference>
<evidence type="ECO:0000256" key="1">
    <source>
        <dbReference type="SAM" id="MobiDB-lite"/>
    </source>
</evidence>
<protein>
    <submittedName>
        <fullName evidence="3">Appr-1-p processing protein</fullName>
    </submittedName>
</protein>
<comment type="caution">
    <text evidence="3">The sequence shown here is derived from an EMBL/GenBank/DDBJ whole genome shotgun (WGS) entry which is preliminary data.</text>
</comment>
<dbReference type="RefSeq" id="WP_122399773.1">
    <property type="nucleotide sequence ID" value="NZ_RFFJ01000266.1"/>
</dbReference>
<evidence type="ECO:0000313" key="3">
    <source>
        <dbReference type="EMBL" id="RMI29220.1"/>
    </source>
</evidence>
<evidence type="ECO:0000313" key="4">
    <source>
        <dbReference type="Proteomes" id="UP000278673"/>
    </source>
</evidence>
<feature type="compositionally biased region" description="Low complexity" evidence="1">
    <location>
        <begin position="141"/>
        <end position="150"/>
    </location>
</feature>
<accession>A0A3M2KXP0</accession>
<dbReference type="EMBL" id="RFFJ01000266">
    <property type="protein sequence ID" value="RMI29220.1"/>
    <property type="molecule type" value="Genomic_DNA"/>
</dbReference>
<organism evidence="3 4">
    <name type="scientific">Streptomyces triticirhizae</name>
    <dbReference type="NCBI Taxonomy" id="2483353"/>
    <lineage>
        <taxon>Bacteria</taxon>
        <taxon>Bacillati</taxon>
        <taxon>Actinomycetota</taxon>
        <taxon>Actinomycetes</taxon>
        <taxon>Kitasatosporales</taxon>
        <taxon>Streptomycetaceae</taxon>
        <taxon>Streptomyces</taxon>
    </lineage>
</organism>
<gene>
    <name evidence="3" type="ORF">EBN88_27650</name>
</gene>
<feature type="domain" description="Macro" evidence="2">
    <location>
        <begin position="183"/>
        <end position="392"/>
    </location>
</feature>
<name>A0A3M2KXP0_9ACTN</name>
<dbReference type="AlphaFoldDB" id="A0A3M2KXP0"/>
<dbReference type="Gene3D" id="3.40.220.10">
    <property type="entry name" value="Leucine Aminopeptidase, subunit E, domain 1"/>
    <property type="match status" value="1"/>
</dbReference>
<evidence type="ECO:0000259" key="2">
    <source>
        <dbReference type="PROSITE" id="PS51154"/>
    </source>
</evidence>
<dbReference type="InterPro" id="IPR043472">
    <property type="entry name" value="Macro_dom-like"/>
</dbReference>
<sequence length="392" mass="41392">MGLESELSLPAHAALVEDLRALRRPGLANVRVLGLPALRAAAETCGLSTGPDDAPAGIENLLRQAVRRLGDQDALGRAAARTYGLVPGLRGATAFERRRAAAEVAGVSTETFRRRQEVQVVNQTAEAVLVLCHEQVRRRNAGAGATSSPAGGTGGTGGAVVPPGPVTVAMGDQRDDDAPPFTVETTVADAPTPFVLHVSPVDLLRDVDVIVSSENVYLEMSKTFWPTLSGTLRRACAVRDASGEIVDDVLVRELNAWVRRFGRPGLPVRPGTVAPTSSGAMAEQGVRRIYHAAVAVPLAGRDGYEVAPANIARAVREAFALARAERAAFDPPLRSICFPLMGSGRGGVSVGSSASWIGWAIHEELTRDPDWTVHLVVRNRATARAIADLPDL</sequence>